<feature type="region of interest" description="Disordered" evidence="1">
    <location>
        <begin position="87"/>
        <end position="154"/>
    </location>
</feature>
<reference evidence="3" key="2">
    <citation type="submission" date="2021-02" db="EMBL/GenBank/DDBJ databases">
        <title>Aspergillus chevalieri M1 genome sequence.</title>
        <authorList>
            <person name="Kadooka C."/>
            <person name="Mori K."/>
            <person name="Futagami T."/>
        </authorList>
    </citation>
    <scope>NUCLEOTIDE SEQUENCE</scope>
    <source>
        <strain evidence="3">M1</strain>
    </source>
</reference>
<keyword evidence="2" id="KW-0732">Signal</keyword>
<evidence type="ECO:0000313" key="4">
    <source>
        <dbReference type="Proteomes" id="UP000637239"/>
    </source>
</evidence>
<reference evidence="3" key="1">
    <citation type="submission" date="2021-01" db="EMBL/GenBank/DDBJ databases">
        <authorList>
            <consortium name="Aspergillus chevalieri M1 genome sequencing consortium"/>
            <person name="Kazuki M."/>
            <person name="Futagami T."/>
        </authorList>
    </citation>
    <scope>NUCLEOTIDE SEQUENCE</scope>
    <source>
        <strain evidence="3">M1</strain>
    </source>
</reference>
<dbReference type="Gene3D" id="3.30.60.30">
    <property type="match status" value="1"/>
</dbReference>
<sequence>MQLILAAFLLPLSLALPVPSPKEAPAAEESIIQPNSSPGVCANLSSPVCGKIKDGVYTIFDNACFLRKADCDGLSLIEVPLEKRFDTQVTEDDNYVPKEDEQDSDEDNDDALETADHPYRPPKGHPGRKKGHRKGNKKDNSKGKKKGKKIFGEI</sequence>
<evidence type="ECO:0008006" key="5">
    <source>
        <dbReference type="Google" id="ProtNLM"/>
    </source>
</evidence>
<name>A0A7R7VTX8_ASPCH</name>
<proteinExistence type="predicted"/>
<dbReference type="GeneID" id="66985013"/>
<evidence type="ECO:0000256" key="2">
    <source>
        <dbReference type="SAM" id="SignalP"/>
    </source>
</evidence>
<feature type="compositionally biased region" description="Basic residues" evidence="1">
    <location>
        <begin position="143"/>
        <end position="154"/>
    </location>
</feature>
<dbReference type="AlphaFoldDB" id="A0A7R7VTX8"/>
<feature type="compositionally biased region" description="Basic residues" evidence="1">
    <location>
        <begin position="120"/>
        <end position="136"/>
    </location>
</feature>
<keyword evidence="4" id="KW-1185">Reference proteome</keyword>
<evidence type="ECO:0000256" key="1">
    <source>
        <dbReference type="SAM" id="MobiDB-lite"/>
    </source>
</evidence>
<dbReference type="RefSeq" id="XP_043139177.1">
    <property type="nucleotide sequence ID" value="XM_043281726.1"/>
</dbReference>
<organism evidence="3 4">
    <name type="scientific">Aspergillus chevalieri</name>
    <name type="common">Eurotium chevalieri</name>
    <dbReference type="NCBI Taxonomy" id="182096"/>
    <lineage>
        <taxon>Eukaryota</taxon>
        <taxon>Fungi</taxon>
        <taxon>Dikarya</taxon>
        <taxon>Ascomycota</taxon>
        <taxon>Pezizomycotina</taxon>
        <taxon>Eurotiomycetes</taxon>
        <taxon>Eurotiomycetidae</taxon>
        <taxon>Eurotiales</taxon>
        <taxon>Aspergillaceae</taxon>
        <taxon>Aspergillus</taxon>
        <taxon>Aspergillus subgen. Aspergillus</taxon>
    </lineage>
</organism>
<dbReference type="EMBL" id="AP024421">
    <property type="protein sequence ID" value="BCR90655.1"/>
    <property type="molecule type" value="Genomic_DNA"/>
</dbReference>
<dbReference type="KEGG" id="ache:ACHE_60541A"/>
<dbReference type="Proteomes" id="UP000637239">
    <property type="component" value="Chromosome 6"/>
</dbReference>
<accession>A0A7R7VTX8</accession>
<gene>
    <name evidence="3" type="ORF">ACHE_60541A</name>
</gene>
<feature type="signal peptide" evidence="2">
    <location>
        <begin position="1"/>
        <end position="15"/>
    </location>
</feature>
<protein>
    <recommendedName>
        <fullName evidence="5">Kazal-like domain-containing protein</fullName>
    </recommendedName>
</protein>
<feature type="compositionally biased region" description="Acidic residues" evidence="1">
    <location>
        <begin position="89"/>
        <end position="113"/>
    </location>
</feature>
<feature type="chain" id="PRO_5031359431" description="Kazal-like domain-containing protein" evidence="2">
    <location>
        <begin position="16"/>
        <end position="154"/>
    </location>
</feature>
<evidence type="ECO:0000313" key="3">
    <source>
        <dbReference type="EMBL" id="BCR90655.1"/>
    </source>
</evidence>